<reference evidence="2" key="1">
    <citation type="journal article" date="2021" name="Microb. Physiol.">
        <title>Proteogenomic Insights into the Physiology of Marine, Sulfate-Reducing, Filamentous Desulfonema limicola and Desulfonema magnum.</title>
        <authorList>
            <person name="Schnaars V."/>
            <person name="Wohlbrand L."/>
            <person name="Scheve S."/>
            <person name="Hinrichs C."/>
            <person name="Reinhardt R."/>
            <person name="Rabus R."/>
        </authorList>
    </citation>
    <scope>NUCLEOTIDE SEQUENCE</scope>
    <source>
        <strain evidence="2">5ac10</strain>
    </source>
</reference>
<sequence>MNLSDVIFVTFEVIPIERLGFENQNEVMKVLTDNLFNIGYKECYKTNLIRIYQIDDYKKLRKIVENIFQDDEYVWLSVEYFESIIIAVGEDNVLCGMFSSKSLKIKSPYNRDAKYISSLIGDYVYAPAIARTIVAKAIELSGQQSLSDKIDCKYNFSIETALAGDILFIEPPLEYDLRIKCENTGNEWQPLDIISSNYLLSQDIVKLVRDESLLDEIVIGKAMPFHVFSDVKSFSLFNHFSIKAVKNKFVEIISEILHFSIHLNWKHSSDYFSKNTDNTEAFHFALKQKNRLTVIEKRERKITQSLQLLERRYPNKTYLYELETNNIYANIVRYSPVFLNWKTHLETYISKQEIKTPKFVELVSSLDWKSLEKTNIADMQDANKIITLLDIDPGSTLTRIRVIIEKMIKYVFSQKVGKANKKLADMLVELNKRKVFPPIIYIYLNTLRLTGNIAAHKGEGSKEEVEAVIPVFIRVVEWFIDREI</sequence>
<evidence type="ECO:0000259" key="1">
    <source>
        <dbReference type="Pfam" id="PF13643"/>
    </source>
</evidence>
<gene>
    <name evidence="2" type="ORF">dnl_34100</name>
</gene>
<dbReference type="KEGG" id="dli:dnl_34100"/>
<evidence type="ECO:0000313" key="3">
    <source>
        <dbReference type="Proteomes" id="UP000663720"/>
    </source>
</evidence>
<dbReference type="RefSeq" id="WP_207687156.1">
    <property type="nucleotide sequence ID" value="NZ_CP061799.1"/>
</dbReference>
<dbReference type="AlphaFoldDB" id="A0A975B977"/>
<dbReference type="Proteomes" id="UP000663720">
    <property type="component" value="Chromosome"/>
</dbReference>
<proteinExistence type="predicted"/>
<organism evidence="2 3">
    <name type="scientific">Desulfonema limicola</name>
    <dbReference type="NCBI Taxonomy" id="45656"/>
    <lineage>
        <taxon>Bacteria</taxon>
        <taxon>Pseudomonadati</taxon>
        <taxon>Thermodesulfobacteriota</taxon>
        <taxon>Desulfobacteria</taxon>
        <taxon>Desulfobacterales</taxon>
        <taxon>Desulfococcaceae</taxon>
        <taxon>Desulfonema</taxon>
    </lineage>
</organism>
<evidence type="ECO:0000313" key="2">
    <source>
        <dbReference type="EMBL" id="QTA81084.1"/>
    </source>
</evidence>
<dbReference type="EMBL" id="CP061799">
    <property type="protein sequence ID" value="QTA81084.1"/>
    <property type="molecule type" value="Genomic_DNA"/>
</dbReference>
<name>A0A975B977_9BACT</name>
<feature type="domain" description="DUF4145" evidence="1">
    <location>
        <begin position="387"/>
        <end position="469"/>
    </location>
</feature>
<dbReference type="Pfam" id="PF13643">
    <property type="entry name" value="DUF4145"/>
    <property type="match status" value="1"/>
</dbReference>
<accession>A0A975B977</accession>
<dbReference type="InterPro" id="IPR025285">
    <property type="entry name" value="DUF4145"/>
</dbReference>
<protein>
    <submittedName>
        <fullName evidence="2">DUF4145</fullName>
    </submittedName>
</protein>
<keyword evidence="3" id="KW-1185">Reference proteome</keyword>